<gene>
    <name evidence="1" type="ORF">GCM10011575_04080</name>
</gene>
<organism evidence="1 2">
    <name type="scientific">Microlunatus endophyticus</name>
    <dbReference type="NCBI Taxonomy" id="1716077"/>
    <lineage>
        <taxon>Bacteria</taxon>
        <taxon>Bacillati</taxon>
        <taxon>Actinomycetota</taxon>
        <taxon>Actinomycetes</taxon>
        <taxon>Propionibacteriales</taxon>
        <taxon>Propionibacteriaceae</taxon>
        <taxon>Microlunatus</taxon>
    </lineage>
</organism>
<dbReference type="AlphaFoldDB" id="A0A917S1R7"/>
<name>A0A917S1R7_9ACTN</name>
<sequence length="375" mass="40807">MSLPTDVLRAVRYVYGAAAEVTGVEWPGDWQVARLTVRHAAGRTTLVAKWLRSNAMGWRTDPQQMLAEAEGLRFVAGLAQELVPAVIAANWDPGSGGVVLLEDLAPREPLDAVIRRRGASATEGGRRSFARAMGRLAAVTAGRDRRFPGGAIDPALARRKRLGLLGPPWEEQRHLLERFGVRIPQAAEQEVDKLQGLLAEPGPFLALSNGDLVTNNFMIDVDDPDDHGRLIDFEFVKFDHALAHAAIFFVPGPRWMVVNDPIGDRLEQDFRAALVAGIPEAADDGPYDLGVSAGCIATGFERCGNLTVMDRRPPGHPSRVQRIATVEAAAAQAERRGLWSALSGVLRDLAGRLRHRWADADVDLAVLAPYTPRPE</sequence>
<evidence type="ECO:0000313" key="1">
    <source>
        <dbReference type="EMBL" id="GGL49144.1"/>
    </source>
</evidence>
<dbReference type="RefSeq" id="WP_188893490.1">
    <property type="nucleotide sequence ID" value="NZ_BMMZ01000001.1"/>
</dbReference>
<evidence type="ECO:0000313" key="2">
    <source>
        <dbReference type="Proteomes" id="UP000613840"/>
    </source>
</evidence>
<reference evidence="1" key="2">
    <citation type="submission" date="2020-09" db="EMBL/GenBank/DDBJ databases">
        <authorList>
            <person name="Sun Q."/>
            <person name="Zhou Y."/>
        </authorList>
    </citation>
    <scope>NUCLEOTIDE SEQUENCE</scope>
    <source>
        <strain evidence="1">CGMCC 4.7306</strain>
    </source>
</reference>
<dbReference type="Proteomes" id="UP000613840">
    <property type="component" value="Unassembled WGS sequence"/>
</dbReference>
<evidence type="ECO:0008006" key="3">
    <source>
        <dbReference type="Google" id="ProtNLM"/>
    </source>
</evidence>
<dbReference type="EMBL" id="BMMZ01000001">
    <property type="protein sequence ID" value="GGL49144.1"/>
    <property type="molecule type" value="Genomic_DNA"/>
</dbReference>
<dbReference type="SUPFAM" id="SSF56112">
    <property type="entry name" value="Protein kinase-like (PK-like)"/>
    <property type="match status" value="1"/>
</dbReference>
<dbReference type="InterPro" id="IPR011009">
    <property type="entry name" value="Kinase-like_dom_sf"/>
</dbReference>
<protein>
    <recommendedName>
        <fullName evidence="3">Phosphotransferase enzyme family protein</fullName>
    </recommendedName>
</protein>
<proteinExistence type="predicted"/>
<reference evidence="1" key="1">
    <citation type="journal article" date="2014" name="Int. J. Syst. Evol. Microbiol.">
        <title>Complete genome sequence of Corynebacterium casei LMG S-19264T (=DSM 44701T), isolated from a smear-ripened cheese.</title>
        <authorList>
            <consortium name="US DOE Joint Genome Institute (JGI-PGF)"/>
            <person name="Walter F."/>
            <person name="Albersmeier A."/>
            <person name="Kalinowski J."/>
            <person name="Ruckert C."/>
        </authorList>
    </citation>
    <scope>NUCLEOTIDE SEQUENCE</scope>
    <source>
        <strain evidence="1">CGMCC 4.7306</strain>
    </source>
</reference>
<comment type="caution">
    <text evidence="1">The sequence shown here is derived from an EMBL/GenBank/DDBJ whole genome shotgun (WGS) entry which is preliminary data.</text>
</comment>
<keyword evidence="2" id="KW-1185">Reference proteome</keyword>
<accession>A0A917S1R7</accession>